<dbReference type="EC" id="1.1.-.-" evidence="7"/>
<evidence type="ECO:0000259" key="6">
    <source>
        <dbReference type="Pfam" id="PF01011"/>
    </source>
</evidence>
<gene>
    <name evidence="7" type="ORF">I8Y21_000060</name>
</gene>
<keyword evidence="5" id="KW-1133">Transmembrane helix</keyword>
<evidence type="ECO:0000256" key="4">
    <source>
        <dbReference type="SAM" id="MobiDB-lite"/>
    </source>
</evidence>
<dbReference type="PANTHER" id="PTHR32303:SF4">
    <property type="entry name" value="QUINOPROTEIN GLUCOSE DEHYDROGENASE"/>
    <property type="match status" value="1"/>
</dbReference>
<dbReference type="NCBIfam" id="TIGR03074">
    <property type="entry name" value="PQQ_membr_DH"/>
    <property type="match status" value="1"/>
</dbReference>
<feature type="domain" description="Pyrrolo-quinoline quinone repeat" evidence="6">
    <location>
        <begin position="174"/>
        <end position="779"/>
    </location>
</feature>
<dbReference type="Proteomes" id="UP000856143">
    <property type="component" value="Unassembled WGS sequence"/>
</dbReference>
<evidence type="ECO:0000256" key="5">
    <source>
        <dbReference type="SAM" id="Phobius"/>
    </source>
</evidence>
<evidence type="ECO:0000313" key="7">
    <source>
        <dbReference type="EMBL" id="HAT1679488.1"/>
    </source>
</evidence>
<dbReference type="GO" id="GO:0016020">
    <property type="term" value="C:membrane"/>
    <property type="evidence" value="ECO:0007669"/>
    <property type="project" value="InterPro"/>
</dbReference>
<feature type="transmembrane region" description="Helical" evidence="5">
    <location>
        <begin position="45"/>
        <end position="62"/>
    </location>
</feature>
<comment type="caution">
    <text evidence="7">The sequence shown here is derived from an EMBL/GenBank/DDBJ whole genome shotgun (WGS) entry which is preliminary data.</text>
</comment>
<dbReference type="SMART" id="SM00564">
    <property type="entry name" value="PQQ"/>
    <property type="match status" value="6"/>
</dbReference>
<evidence type="ECO:0000256" key="2">
    <source>
        <dbReference type="ARBA" id="ARBA00008156"/>
    </source>
</evidence>
<feature type="transmembrane region" description="Helical" evidence="5">
    <location>
        <begin position="12"/>
        <end position="33"/>
    </location>
</feature>
<dbReference type="CDD" id="cd10280">
    <property type="entry name" value="PQQ_mGDH"/>
    <property type="match status" value="1"/>
</dbReference>
<dbReference type="InterPro" id="IPR002372">
    <property type="entry name" value="PQQ_rpt_dom"/>
</dbReference>
<dbReference type="AlphaFoldDB" id="A0AAN5RBF2"/>
<name>A0AAN5RBF2_KLEOX</name>
<keyword evidence="3 7" id="KW-0560">Oxidoreductase</keyword>
<evidence type="ECO:0000313" key="8">
    <source>
        <dbReference type="Proteomes" id="UP000856143"/>
    </source>
</evidence>
<dbReference type="PANTHER" id="PTHR32303">
    <property type="entry name" value="QUINOPROTEIN ALCOHOL DEHYDROGENASE (CYTOCHROME C)"/>
    <property type="match status" value="1"/>
</dbReference>
<feature type="compositionally biased region" description="Polar residues" evidence="4">
    <location>
        <begin position="535"/>
        <end position="544"/>
    </location>
</feature>
<dbReference type="Gene3D" id="2.140.10.10">
    <property type="entry name" value="Quinoprotein alcohol dehydrogenase-like superfamily"/>
    <property type="match status" value="1"/>
</dbReference>
<accession>A0AAN5RBF2</accession>
<keyword evidence="5" id="KW-0812">Transmembrane</keyword>
<dbReference type="InterPro" id="IPR018391">
    <property type="entry name" value="PQQ_b-propeller_rpt"/>
</dbReference>
<feature type="region of interest" description="Disordered" evidence="4">
    <location>
        <begin position="517"/>
        <end position="545"/>
    </location>
</feature>
<feature type="compositionally biased region" description="Basic and acidic residues" evidence="4">
    <location>
        <begin position="517"/>
        <end position="533"/>
    </location>
</feature>
<reference evidence="7" key="2">
    <citation type="submission" date="2020-11" db="EMBL/GenBank/DDBJ databases">
        <authorList>
            <consortium name="NCBI Pathogen Detection Project"/>
        </authorList>
    </citation>
    <scope>NUCLEOTIDE SEQUENCE</scope>
    <source>
        <strain evidence="7">R404</strain>
    </source>
</reference>
<reference evidence="7" key="1">
    <citation type="journal article" date="2018" name="Genome Biol.">
        <title>SKESA: strategic k-mer extension for scrupulous assemblies.</title>
        <authorList>
            <person name="Souvorov A."/>
            <person name="Agarwala R."/>
            <person name="Lipman D.J."/>
        </authorList>
    </citation>
    <scope>NUCLEOTIDE SEQUENCE</scope>
    <source>
        <strain evidence="7">R404</strain>
    </source>
</reference>
<comment type="similarity">
    <text evidence="2">Belongs to the bacterial PQQ dehydrogenase family.</text>
</comment>
<feature type="transmembrane region" description="Helical" evidence="5">
    <location>
        <begin position="126"/>
        <end position="147"/>
    </location>
</feature>
<feature type="transmembrane region" description="Helical" evidence="5">
    <location>
        <begin position="91"/>
        <end position="114"/>
    </location>
</feature>
<evidence type="ECO:0000256" key="3">
    <source>
        <dbReference type="ARBA" id="ARBA00023002"/>
    </source>
</evidence>
<feature type="transmembrane region" description="Helical" evidence="5">
    <location>
        <begin position="67"/>
        <end position="85"/>
    </location>
</feature>
<dbReference type="InterPro" id="IPR017511">
    <property type="entry name" value="PQQ_mDH"/>
</dbReference>
<keyword evidence="5" id="KW-0472">Membrane</keyword>
<dbReference type="InterPro" id="IPR011047">
    <property type="entry name" value="Quinoprotein_ADH-like_sf"/>
</dbReference>
<protein>
    <submittedName>
        <fullName evidence="7">Membrane-bound PQQ-dependent dehydrogenase, glucose/quinate/shikimate family</fullName>
        <ecNumber evidence="7">1.1.-.-</ecNumber>
    </submittedName>
</protein>
<dbReference type="EMBL" id="DACSEO010000001">
    <property type="protein sequence ID" value="HAT1679488.1"/>
    <property type="molecule type" value="Genomic_DNA"/>
</dbReference>
<comment type="cofactor">
    <cofactor evidence="1">
        <name>pyrroloquinoline quinone</name>
        <dbReference type="ChEBI" id="CHEBI:58442"/>
    </cofactor>
</comment>
<evidence type="ECO:0000256" key="1">
    <source>
        <dbReference type="ARBA" id="ARBA00001931"/>
    </source>
</evidence>
<dbReference type="Pfam" id="PF01011">
    <property type="entry name" value="PQQ"/>
    <property type="match status" value="1"/>
</dbReference>
<sequence length="803" mass="88047">MDERQGSGRGIFFTVYRLLFVLLSFGIGLFFTIWGGKLLSLGGSAWYLLAGIAYLLIAVGYLARSRYVLPFAILTFLLTLAWALYEVQLSYWGLIPRLVVPALMLMLMLALWLSATLPMPRTRVRYANWSASAIFLVLLATLVSAFYPHGGIHNGVVKASDDKTPTLAARSDNWAFFGRDASGTRFAPYEDITPQNVKNLKVAWTYHTGRRLTGAGIGVDENTPLQIGDTLYSCTPLNVVTALDADTGKARWRFDPHAQTAEHVTCRGVGYWDAQSDDSLSAEEKASPSLQQCPQRILVSTVDARLIALNAKTGELCDDFGVHGSVDLKQGMDNTENSKRYHPTSTPVIMGHIAVLGGWVRDIVHGEPSGVVRAFDVRTGKVVWAWDVGQPENVTDPVKGRVYTLETPNVWTVPGFDKELNLIYLPTGNGPPDYWGCDRNAAKEKYGSSVVAVDASTGETKWVFQTVHHDIWDYDLPSQPVLFHMKNDRGEEVPVLIQTTKTGQIYVLDRRTGKPVTRVEERSVAHDGAEGEHLSATQPFSTGMPQLGVEPLTEKSMWGVTPFDQLMCRIDFKASTYLGMYTPPSEKPYIEWPSLLGGMNWGGITIDERTGTLFVNDMRMPLRMSLVRKEDMAKYKVSTDEVPGFMGTVRPQIAGPYGGVRIDILQSALGVPCNTPPFGTMSAIDLNTRQLMWQVPMGSVEDTGPLGLKTHMHIPLGMPTLGGPTSTASGLVFFAGTQDNYLRALDSATGKELWRARLPVGAVAAPLIYKSPKSGKEYVVISAGGASHSPDVGDDIIAFALEE</sequence>
<dbReference type="SUPFAM" id="SSF50998">
    <property type="entry name" value="Quinoprotein alcohol dehydrogenase-like"/>
    <property type="match status" value="1"/>
</dbReference>
<dbReference type="GO" id="GO:0008876">
    <property type="term" value="F:quinoprotein glucose dehydrogenase activity"/>
    <property type="evidence" value="ECO:0007669"/>
    <property type="project" value="TreeGrafter"/>
</dbReference>
<dbReference type="GO" id="GO:0048038">
    <property type="term" value="F:quinone binding"/>
    <property type="evidence" value="ECO:0007669"/>
    <property type="project" value="InterPro"/>
</dbReference>
<proteinExistence type="inferred from homology"/>
<organism evidence="7 8">
    <name type="scientific">Klebsiella oxytoca</name>
    <dbReference type="NCBI Taxonomy" id="571"/>
    <lineage>
        <taxon>Bacteria</taxon>
        <taxon>Pseudomonadati</taxon>
        <taxon>Pseudomonadota</taxon>
        <taxon>Gammaproteobacteria</taxon>
        <taxon>Enterobacterales</taxon>
        <taxon>Enterobacteriaceae</taxon>
        <taxon>Klebsiella/Raoultella group</taxon>
        <taxon>Klebsiella</taxon>
    </lineage>
</organism>